<feature type="transmembrane region" description="Helical" evidence="5">
    <location>
        <begin position="169"/>
        <end position="189"/>
    </location>
</feature>
<evidence type="ECO:0000256" key="4">
    <source>
        <dbReference type="ARBA" id="ARBA00023136"/>
    </source>
</evidence>
<accession>A0A915A5D0</accession>
<evidence type="ECO:0000256" key="1">
    <source>
        <dbReference type="ARBA" id="ARBA00004141"/>
    </source>
</evidence>
<feature type="transmembrane region" description="Helical" evidence="5">
    <location>
        <begin position="90"/>
        <end position="111"/>
    </location>
</feature>
<organism evidence="6 7">
    <name type="scientific">Parascaris univalens</name>
    <name type="common">Nematode worm</name>
    <dbReference type="NCBI Taxonomy" id="6257"/>
    <lineage>
        <taxon>Eukaryota</taxon>
        <taxon>Metazoa</taxon>
        <taxon>Ecdysozoa</taxon>
        <taxon>Nematoda</taxon>
        <taxon>Chromadorea</taxon>
        <taxon>Rhabditida</taxon>
        <taxon>Spirurina</taxon>
        <taxon>Ascaridomorpha</taxon>
        <taxon>Ascaridoidea</taxon>
        <taxon>Ascarididae</taxon>
        <taxon>Parascaris</taxon>
    </lineage>
</organism>
<dbReference type="WBParaSite" id="PgR001X_g218_t01">
    <property type="protein sequence ID" value="PgR001X_g218_t01"/>
    <property type="gene ID" value="PgR001X_g218"/>
</dbReference>
<dbReference type="AlphaFoldDB" id="A0A915A5D0"/>
<evidence type="ECO:0000256" key="3">
    <source>
        <dbReference type="ARBA" id="ARBA00022989"/>
    </source>
</evidence>
<comment type="subcellular location">
    <subcellularLocation>
        <location evidence="1 5">Membrane</location>
        <topology evidence="1 5">Multi-pass membrane protein</topology>
    </subcellularLocation>
</comment>
<keyword evidence="6" id="KW-1185">Reference proteome</keyword>
<dbReference type="InterPro" id="IPR004895">
    <property type="entry name" value="Prenylated_rab_accept_PRA1"/>
</dbReference>
<keyword evidence="4 5" id="KW-0472">Membrane</keyword>
<dbReference type="PANTHER" id="PTHR12859:SF0">
    <property type="entry name" value="PRA1 FAMILY PROTEIN"/>
    <property type="match status" value="1"/>
</dbReference>
<feature type="transmembrane region" description="Helical" evidence="5">
    <location>
        <begin position="117"/>
        <end position="135"/>
    </location>
</feature>
<proteinExistence type="inferred from homology"/>
<protein>
    <recommendedName>
        <fullName evidence="5">PRA1 family protein</fullName>
    </recommendedName>
</protein>
<keyword evidence="2 5" id="KW-0812">Transmembrane</keyword>
<evidence type="ECO:0000256" key="2">
    <source>
        <dbReference type="ARBA" id="ARBA00022692"/>
    </source>
</evidence>
<name>A0A915A5D0_PARUN</name>
<dbReference type="PANTHER" id="PTHR12859">
    <property type="entry name" value="PRA1 PROTEIN"/>
    <property type="match status" value="1"/>
</dbReference>
<dbReference type="GO" id="GO:0016020">
    <property type="term" value="C:membrane"/>
    <property type="evidence" value="ECO:0007669"/>
    <property type="project" value="UniProtKB-SubCell"/>
</dbReference>
<evidence type="ECO:0000256" key="5">
    <source>
        <dbReference type="RuleBase" id="RU363107"/>
    </source>
</evidence>
<dbReference type="Proteomes" id="UP000887569">
    <property type="component" value="Unplaced"/>
</dbReference>
<evidence type="ECO:0000313" key="6">
    <source>
        <dbReference type="Proteomes" id="UP000887569"/>
    </source>
</evidence>
<reference evidence="7" key="1">
    <citation type="submission" date="2022-11" db="UniProtKB">
        <authorList>
            <consortium name="WormBaseParasite"/>
        </authorList>
    </citation>
    <scope>IDENTIFICATION</scope>
</reference>
<keyword evidence="3 5" id="KW-1133">Transmembrane helix</keyword>
<dbReference type="Pfam" id="PF03208">
    <property type="entry name" value="PRA1"/>
    <property type="match status" value="1"/>
</dbReference>
<sequence>MYREYVNRTTLFSVVYILEIAHITKFIYVAGTNVNMVQPQAAIDVNWKFTSDLEVPPMRSFSEFIADKARFEMPPFRDLPKWNNRITSNLLYYQTNYFAIILVLVVLSSVLHASDTFVGLSAIALLGAAITFSLSMHPSVAQARREHALVTLGALVLASYYFVYTIGSVIVVLFTLAVPLLFVMLHASVRLRNLKAKINHQLERAVAGTNFQHLKLADLRTNQLRKTGYPHRGARGSGNAYFMHLPKIFSVVGGSFASELHKFASKLVHL</sequence>
<evidence type="ECO:0000313" key="7">
    <source>
        <dbReference type="WBParaSite" id="PgR001X_g218_t01"/>
    </source>
</evidence>
<comment type="similarity">
    <text evidence="5">Belongs to the PRA1 family.</text>
</comment>